<keyword evidence="3 5" id="KW-0533">Nickel</keyword>
<protein>
    <recommendedName>
        <fullName evidence="5">Urease accessory protein UreE</fullName>
    </recommendedName>
</protein>
<dbReference type="CDD" id="cd00571">
    <property type="entry name" value="UreE"/>
    <property type="match status" value="1"/>
</dbReference>
<evidence type="ECO:0000256" key="1">
    <source>
        <dbReference type="ARBA" id="ARBA00004496"/>
    </source>
</evidence>
<dbReference type="GO" id="GO:0019627">
    <property type="term" value="P:urea metabolic process"/>
    <property type="evidence" value="ECO:0007669"/>
    <property type="project" value="InterPro"/>
</dbReference>
<evidence type="ECO:0000256" key="6">
    <source>
        <dbReference type="SAM" id="MobiDB-lite"/>
    </source>
</evidence>
<proteinExistence type="inferred from homology"/>
<reference evidence="8 9" key="1">
    <citation type="submission" date="2019-03" db="EMBL/GenBank/DDBJ databases">
        <title>Genomic Encyclopedia of Type Strains, Phase IV (KMG-IV): sequencing the most valuable type-strain genomes for metagenomic binning, comparative biology and taxonomic classification.</title>
        <authorList>
            <person name="Goeker M."/>
        </authorList>
    </citation>
    <scope>NUCLEOTIDE SEQUENCE [LARGE SCALE GENOMIC DNA]</scope>
    <source>
        <strain evidence="8 9">DSM 18063</strain>
    </source>
</reference>
<comment type="subcellular location">
    <subcellularLocation>
        <location evidence="1 5">Cytoplasm</location>
    </subcellularLocation>
</comment>
<comment type="similarity">
    <text evidence="5">Belongs to the UreE family.</text>
</comment>
<sequence length="176" mass="19658">MSTLPVVRELRPAIAGRADDCVTLTYDERFLRRKRLVTDGGLAFLLDLPKTTSLNEGDVLCLEDGLTIRVKAADEPLLEVSGPDLPRIAWHIGNRHTPCQIDARRLLIQRDHVMRDMLEKIGATVAEVTEPFTPEGGAYGHGRTHGHSHGHDHEHGHDHDHGHGHHHHGHDHDHAH</sequence>
<evidence type="ECO:0000256" key="2">
    <source>
        <dbReference type="ARBA" id="ARBA00022490"/>
    </source>
</evidence>
<dbReference type="SUPFAM" id="SSF69287">
    <property type="entry name" value="Urease metallochaperone UreE, N-terminal domain"/>
    <property type="match status" value="1"/>
</dbReference>
<keyword evidence="4 5" id="KW-0143">Chaperone</keyword>
<dbReference type="AlphaFoldDB" id="A0A4R2Q698"/>
<accession>A0A4R2Q698</accession>
<organism evidence="8 9">
    <name type="scientific">Rhodovulum marinum</name>
    <dbReference type="NCBI Taxonomy" id="320662"/>
    <lineage>
        <taxon>Bacteria</taxon>
        <taxon>Pseudomonadati</taxon>
        <taxon>Pseudomonadota</taxon>
        <taxon>Alphaproteobacteria</taxon>
        <taxon>Rhodobacterales</taxon>
        <taxon>Paracoccaceae</taxon>
        <taxon>Rhodovulum</taxon>
    </lineage>
</organism>
<dbReference type="OrthoDB" id="9802215at2"/>
<gene>
    <name evidence="5" type="primary">ureE</name>
    <name evidence="8" type="ORF">EV662_101445</name>
</gene>
<dbReference type="GO" id="GO:0006457">
    <property type="term" value="P:protein folding"/>
    <property type="evidence" value="ECO:0007669"/>
    <property type="project" value="InterPro"/>
</dbReference>
<evidence type="ECO:0000256" key="3">
    <source>
        <dbReference type="ARBA" id="ARBA00022596"/>
    </source>
</evidence>
<comment type="function">
    <text evidence="5">Involved in urease metallocenter assembly. Binds nickel. Probably functions as a nickel donor during metallocenter assembly.</text>
</comment>
<comment type="caution">
    <text evidence="8">The sequence shown here is derived from an EMBL/GenBank/DDBJ whole genome shotgun (WGS) entry which is preliminary data.</text>
</comment>
<dbReference type="SUPFAM" id="SSF69737">
    <property type="entry name" value="Urease metallochaperone UreE, C-terminal domain"/>
    <property type="match status" value="1"/>
</dbReference>
<evidence type="ECO:0000256" key="4">
    <source>
        <dbReference type="ARBA" id="ARBA00023186"/>
    </source>
</evidence>
<feature type="region of interest" description="Disordered" evidence="6">
    <location>
        <begin position="128"/>
        <end position="176"/>
    </location>
</feature>
<dbReference type="HAMAP" id="MF_00822">
    <property type="entry name" value="UreE"/>
    <property type="match status" value="1"/>
</dbReference>
<name>A0A4R2Q698_9RHOB</name>
<dbReference type="Proteomes" id="UP000294835">
    <property type="component" value="Unassembled WGS sequence"/>
</dbReference>
<evidence type="ECO:0000256" key="5">
    <source>
        <dbReference type="HAMAP-Rule" id="MF_00822"/>
    </source>
</evidence>
<evidence type="ECO:0000313" key="8">
    <source>
        <dbReference type="EMBL" id="TCP44352.1"/>
    </source>
</evidence>
<dbReference type="GO" id="GO:0005737">
    <property type="term" value="C:cytoplasm"/>
    <property type="evidence" value="ECO:0007669"/>
    <property type="project" value="UniProtKB-SubCell"/>
</dbReference>
<evidence type="ECO:0000313" key="9">
    <source>
        <dbReference type="Proteomes" id="UP000294835"/>
    </source>
</evidence>
<feature type="compositionally biased region" description="Basic and acidic residues" evidence="6">
    <location>
        <begin position="149"/>
        <end position="161"/>
    </location>
</feature>
<dbReference type="SMART" id="SM00988">
    <property type="entry name" value="UreE_N"/>
    <property type="match status" value="1"/>
</dbReference>
<dbReference type="Gene3D" id="2.60.260.20">
    <property type="entry name" value="Urease metallochaperone UreE, N-terminal domain"/>
    <property type="match status" value="1"/>
</dbReference>
<dbReference type="NCBIfam" id="NF009758">
    <property type="entry name" value="PRK13261.2-4"/>
    <property type="match status" value="1"/>
</dbReference>
<dbReference type="RefSeq" id="WP_132460484.1">
    <property type="nucleotide sequence ID" value="NZ_SLXP01000001.1"/>
</dbReference>
<dbReference type="InterPro" id="IPR036118">
    <property type="entry name" value="UreE_N_sf"/>
</dbReference>
<feature type="domain" description="UreE urease accessory N-terminal" evidence="7">
    <location>
        <begin position="3"/>
        <end position="68"/>
    </location>
</feature>
<keyword evidence="2 5" id="KW-0963">Cytoplasm</keyword>
<dbReference type="GO" id="GO:0065003">
    <property type="term" value="P:protein-containing complex assembly"/>
    <property type="evidence" value="ECO:0007669"/>
    <property type="project" value="InterPro"/>
</dbReference>
<dbReference type="InterPro" id="IPR012406">
    <property type="entry name" value="UreE"/>
</dbReference>
<dbReference type="GO" id="GO:0051082">
    <property type="term" value="F:unfolded protein binding"/>
    <property type="evidence" value="ECO:0007669"/>
    <property type="project" value="UniProtKB-UniRule"/>
</dbReference>
<dbReference type="EMBL" id="SLXP01000001">
    <property type="protein sequence ID" value="TCP44352.1"/>
    <property type="molecule type" value="Genomic_DNA"/>
</dbReference>
<dbReference type="Gene3D" id="3.30.70.790">
    <property type="entry name" value="UreE, C-terminal domain"/>
    <property type="match status" value="1"/>
</dbReference>
<evidence type="ECO:0000259" key="7">
    <source>
        <dbReference type="SMART" id="SM00988"/>
    </source>
</evidence>
<dbReference type="Pfam" id="PF05194">
    <property type="entry name" value="UreE_C"/>
    <property type="match status" value="1"/>
</dbReference>
<dbReference type="Pfam" id="PF02814">
    <property type="entry name" value="UreE_N"/>
    <property type="match status" value="1"/>
</dbReference>
<dbReference type="InterPro" id="IPR007864">
    <property type="entry name" value="UreE_C_dom"/>
</dbReference>
<keyword evidence="9" id="KW-1185">Reference proteome</keyword>
<dbReference type="GO" id="GO:0016151">
    <property type="term" value="F:nickel cation binding"/>
    <property type="evidence" value="ECO:0007669"/>
    <property type="project" value="UniProtKB-UniRule"/>
</dbReference>
<dbReference type="InterPro" id="IPR004029">
    <property type="entry name" value="UreE_N"/>
</dbReference>